<keyword evidence="3" id="KW-0732">Signal</keyword>
<dbReference type="Proteomes" id="UP000434582">
    <property type="component" value="Unassembled WGS sequence"/>
</dbReference>
<dbReference type="InterPro" id="IPR008939">
    <property type="entry name" value="Lytic_TGlycosylase_superhlx_U"/>
</dbReference>
<evidence type="ECO:0000256" key="1">
    <source>
        <dbReference type="ARBA" id="ARBA00007734"/>
    </source>
</evidence>
<dbReference type="Pfam" id="PF01464">
    <property type="entry name" value="SLT"/>
    <property type="match status" value="1"/>
</dbReference>
<sequence length="673" mass="74230">MVPILTPTLERPAPGRLPAFLALVVAALCALIAAMPVRAEPIPRAGALGQALDALDERAFDVALAHSGRLTDPVARTIIQWAVLKEGLGSFETIAQFLQAHPDWPHTHALRRSAERAITGHEPPARVVAWFETYPPLTTDGMVAHAQALRAAGRSAESTEAARRAWVNGRFSRPEATAFLRRFESVIRPRDHEARLSELLWDEAISEAERLIPLVDPGHQALARARIRLMTNAGGVDAAIDAVPSGLSDDPGLVYDRLVWRWDRDLFERSVSLLTHPSANQGRPQAWDRLRARIGREALERGHVSRAYAIFANHGQDSGIGFATGEWMAGWIMLRFLRDPARALPHFETMHAGVSYPQSLSRAAYWAGRAAAAAGRVEPARRWYEQAAVHAETFYGQLAIEALGERLADHLETRPTITDADRARFATDDRVQALRLLTEAGRTDWALPFALALNDEAATPGFRVLVADDLSETDRPDLAVFFARRAALAGTMLPVTGYPVPPEVLATLRQSPGTGPRPEPALMLSLIRQESNFNTQAVSRAGARGLMQLMPRTAQHVAQTLGESSSNIRLTTDPAHNARLGTAYFASLLEDFRGSYVLAIAGYNAGPHRSVRWMRVNGDPRRMSPEEVVDWIEKIPFSETRNYVQRVLEGTQVYRHRLGETPAADALSRDLQR</sequence>
<organism evidence="5 6">
    <name type="scientific">Roseospira navarrensis</name>
    <dbReference type="NCBI Taxonomy" id="140058"/>
    <lineage>
        <taxon>Bacteria</taxon>
        <taxon>Pseudomonadati</taxon>
        <taxon>Pseudomonadota</taxon>
        <taxon>Alphaproteobacteria</taxon>
        <taxon>Rhodospirillales</taxon>
        <taxon>Rhodospirillaceae</taxon>
        <taxon>Roseospira</taxon>
    </lineage>
</organism>
<evidence type="ECO:0000313" key="5">
    <source>
        <dbReference type="EMBL" id="MQX36674.1"/>
    </source>
</evidence>
<dbReference type="AlphaFoldDB" id="A0A7X1ZDQ6"/>
<comment type="caution">
    <text evidence="5">The sequence shown here is derived from an EMBL/GenBank/DDBJ whole genome shotgun (WGS) entry which is preliminary data.</text>
</comment>
<reference evidence="5 6" key="1">
    <citation type="submission" date="2019-10" db="EMBL/GenBank/DDBJ databases">
        <title>Draft whole-genome sequence of the purple nonsulfur photosynthetic bacterium Roseospira navarrensis DSM 15114.</title>
        <authorList>
            <person name="Kyndt J.A."/>
            <person name="Meyer T.E."/>
        </authorList>
    </citation>
    <scope>NUCLEOTIDE SEQUENCE [LARGE SCALE GENOMIC DNA]</scope>
    <source>
        <strain evidence="5 6">DSM 15114</strain>
    </source>
</reference>
<dbReference type="Gene3D" id="1.10.530.10">
    <property type="match status" value="1"/>
</dbReference>
<dbReference type="GO" id="GO:0004553">
    <property type="term" value="F:hydrolase activity, hydrolyzing O-glycosyl compounds"/>
    <property type="evidence" value="ECO:0007669"/>
    <property type="project" value="InterPro"/>
</dbReference>
<dbReference type="PANTHER" id="PTHR37423:SF2">
    <property type="entry name" value="MEMBRANE-BOUND LYTIC MUREIN TRANSGLYCOSYLASE C"/>
    <property type="match status" value="1"/>
</dbReference>
<evidence type="ECO:0000259" key="4">
    <source>
        <dbReference type="Pfam" id="PF01464"/>
    </source>
</evidence>
<dbReference type="InterPro" id="IPR023346">
    <property type="entry name" value="Lysozyme-like_dom_sf"/>
</dbReference>
<accession>A0A7X1ZDQ6</accession>
<gene>
    <name evidence="5" type="ORF">GHC57_09115</name>
</gene>
<keyword evidence="6" id="KW-1185">Reference proteome</keyword>
<comment type="similarity">
    <text evidence="2">Belongs to the virb1 family.</text>
</comment>
<dbReference type="SUPFAM" id="SSF48435">
    <property type="entry name" value="Bacterial muramidases"/>
    <property type="match status" value="1"/>
</dbReference>
<comment type="similarity">
    <text evidence="1">Belongs to the transglycosylase Slt family.</text>
</comment>
<dbReference type="EMBL" id="WIVE01000024">
    <property type="protein sequence ID" value="MQX36674.1"/>
    <property type="molecule type" value="Genomic_DNA"/>
</dbReference>
<evidence type="ECO:0000256" key="3">
    <source>
        <dbReference type="ARBA" id="ARBA00022729"/>
    </source>
</evidence>
<proteinExistence type="inferred from homology"/>
<dbReference type="GO" id="GO:0042597">
    <property type="term" value="C:periplasmic space"/>
    <property type="evidence" value="ECO:0007669"/>
    <property type="project" value="InterPro"/>
</dbReference>
<dbReference type="CDD" id="cd13401">
    <property type="entry name" value="Slt70-like"/>
    <property type="match status" value="1"/>
</dbReference>
<dbReference type="InterPro" id="IPR008258">
    <property type="entry name" value="Transglycosylase_SLT_dom_1"/>
</dbReference>
<dbReference type="PANTHER" id="PTHR37423">
    <property type="entry name" value="SOLUBLE LYTIC MUREIN TRANSGLYCOSYLASE-RELATED"/>
    <property type="match status" value="1"/>
</dbReference>
<dbReference type="RefSeq" id="WP_153343384.1">
    <property type="nucleotide sequence ID" value="NZ_WIVE01000024.1"/>
</dbReference>
<dbReference type="OrthoDB" id="9815002at2"/>
<dbReference type="Gene3D" id="1.25.20.10">
    <property type="entry name" value="Bacterial muramidases"/>
    <property type="match status" value="1"/>
</dbReference>
<dbReference type="SUPFAM" id="SSF53955">
    <property type="entry name" value="Lysozyme-like"/>
    <property type="match status" value="1"/>
</dbReference>
<feature type="domain" description="Transglycosylase SLT" evidence="4">
    <location>
        <begin position="517"/>
        <end position="619"/>
    </location>
</feature>
<evidence type="ECO:0000313" key="6">
    <source>
        <dbReference type="Proteomes" id="UP000434582"/>
    </source>
</evidence>
<protein>
    <submittedName>
        <fullName evidence="5">Transglycosylase SLT domain-containing protein</fullName>
    </submittedName>
</protein>
<evidence type="ECO:0000256" key="2">
    <source>
        <dbReference type="ARBA" id="ARBA00009387"/>
    </source>
</evidence>
<name>A0A7X1ZDQ6_9PROT</name>